<evidence type="ECO:0000256" key="5">
    <source>
        <dbReference type="ARBA" id="ARBA00021779"/>
    </source>
</evidence>
<gene>
    <name evidence="13" type="ORF">JOD17_002768</name>
</gene>
<organism evidence="13 14">
    <name type="scientific">Geomicrobium sediminis</name>
    <dbReference type="NCBI Taxonomy" id="1347788"/>
    <lineage>
        <taxon>Bacteria</taxon>
        <taxon>Bacillati</taxon>
        <taxon>Bacillota</taxon>
        <taxon>Bacilli</taxon>
        <taxon>Bacillales</taxon>
        <taxon>Geomicrobium</taxon>
    </lineage>
</organism>
<evidence type="ECO:0000256" key="6">
    <source>
        <dbReference type="ARBA" id="ARBA00022576"/>
    </source>
</evidence>
<evidence type="ECO:0000256" key="3">
    <source>
        <dbReference type="ARBA" id="ARBA00011738"/>
    </source>
</evidence>
<sequence length="285" mass="32810">MSEKVLINEQLINREEASFSFDDRSMYFGDGIYEVIRIYGGFPFQMEMHMQRFQRSAEELDIPFDYDVKQSLTNSLLELLKENELNEGIIYVQLSRGSADRNHLYERHTEPLIFAFTKPMERPQQAMSEGIATYLTEDERWLRCDIKTVNLLGNVMAKRKAADHDCQEALLHRGDLMTEGSSSNLFIIKGDVVQTHPANNYILNGITRQLVLDYIEEHGKSVVFEPIQVEDMKNIDEAFITSTTSEITPIVELRGTVHHKLTVGPLTKSLQKRFDEDVVKTEQGE</sequence>
<evidence type="ECO:0000256" key="10">
    <source>
        <dbReference type="RuleBase" id="RU004106"/>
    </source>
</evidence>
<comment type="similarity">
    <text evidence="2 10">Belongs to the class-IV pyridoxal-phosphate-dependent aminotransferase family.</text>
</comment>
<dbReference type="GO" id="GO:0047810">
    <property type="term" value="F:D-alanine-2-oxoglutarate aminotransferase activity"/>
    <property type="evidence" value="ECO:0007669"/>
    <property type="project" value="UniProtKB-EC"/>
</dbReference>
<evidence type="ECO:0000256" key="7">
    <source>
        <dbReference type="ARBA" id="ARBA00022679"/>
    </source>
</evidence>
<dbReference type="Pfam" id="PF01063">
    <property type="entry name" value="Aminotran_4"/>
    <property type="match status" value="1"/>
</dbReference>
<evidence type="ECO:0000256" key="12">
    <source>
        <dbReference type="RuleBase" id="RU004520"/>
    </source>
</evidence>
<dbReference type="InterPro" id="IPR050571">
    <property type="entry name" value="Class-IV_PLP-Dep_Aminotrnsfr"/>
</dbReference>
<dbReference type="PROSITE" id="PS00770">
    <property type="entry name" value="AA_TRANSFER_CLASS_4"/>
    <property type="match status" value="1"/>
</dbReference>
<accession>A0ABS2PEI4</accession>
<keyword evidence="7 13" id="KW-0808">Transferase</keyword>
<evidence type="ECO:0000313" key="13">
    <source>
        <dbReference type="EMBL" id="MBM7633672.1"/>
    </source>
</evidence>
<evidence type="ECO:0000256" key="1">
    <source>
        <dbReference type="ARBA" id="ARBA00001933"/>
    </source>
</evidence>
<keyword evidence="14" id="KW-1185">Reference proteome</keyword>
<dbReference type="RefSeq" id="WP_204698384.1">
    <property type="nucleotide sequence ID" value="NZ_JAFBEC010000008.1"/>
</dbReference>
<keyword evidence="6 13" id="KW-0032">Aminotransferase</keyword>
<dbReference type="InterPro" id="IPR043132">
    <property type="entry name" value="BCAT-like_C"/>
</dbReference>
<evidence type="ECO:0000313" key="14">
    <source>
        <dbReference type="Proteomes" id="UP000741863"/>
    </source>
</evidence>
<dbReference type="EC" id="2.6.1.21" evidence="4 12"/>
<dbReference type="NCBIfam" id="TIGR01121">
    <property type="entry name" value="D_amino_aminoT"/>
    <property type="match status" value="1"/>
</dbReference>
<dbReference type="PANTHER" id="PTHR42743">
    <property type="entry name" value="AMINO-ACID AMINOTRANSFERASE"/>
    <property type="match status" value="1"/>
</dbReference>
<dbReference type="SUPFAM" id="SSF56752">
    <property type="entry name" value="D-aminoacid aminotransferase-like PLP-dependent enzymes"/>
    <property type="match status" value="1"/>
</dbReference>
<evidence type="ECO:0000256" key="2">
    <source>
        <dbReference type="ARBA" id="ARBA00009320"/>
    </source>
</evidence>
<evidence type="ECO:0000256" key="8">
    <source>
        <dbReference type="ARBA" id="ARBA00022898"/>
    </source>
</evidence>
<dbReference type="InterPro" id="IPR043131">
    <property type="entry name" value="BCAT-like_N"/>
</dbReference>
<dbReference type="Gene3D" id="3.30.470.10">
    <property type="match status" value="1"/>
</dbReference>
<dbReference type="EMBL" id="JAFBEC010000008">
    <property type="protein sequence ID" value="MBM7633672.1"/>
    <property type="molecule type" value="Genomic_DNA"/>
</dbReference>
<dbReference type="InterPro" id="IPR005784">
    <property type="entry name" value="D_amino_transT"/>
</dbReference>
<evidence type="ECO:0000256" key="4">
    <source>
        <dbReference type="ARBA" id="ARBA00012874"/>
    </source>
</evidence>
<evidence type="ECO:0000256" key="9">
    <source>
        <dbReference type="ARBA" id="ARBA00047911"/>
    </source>
</evidence>
<dbReference type="InterPro" id="IPR001544">
    <property type="entry name" value="Aminotrans_IV"/>
</dbReference>
<dbReference type="Gene3D" id="3.20.10.10">
    <property type="entry name" value="D-amino Acid Aminotransferase, subunit A, domain 2"/>
    <property type="match status" value="1"/>
</dbReference>
<dbReference type="Proteomes" id="UP000741863">
    <property type="component" value="Unassembled WGS sequence"/>
</dbReference>
<comment type="catalytic activity">
    <reaction evidence="9 12">
        <text>D-alanine + 2-oxoglutarate = D-glutamate + pyruvate</text>
        <dbReference type="Rhea" id="RHEA:15869"/>
        <dbReference type="ChEBI" id="CHEBI:15361"/>
        <dbReference type="ChEBI" id="CHEBI:16810"/>
        <dbReference type="ChEBI" id="CHEBI:29986"/>
        <dbReference type="ChEBI" id="CHEBI:57416"/>
        <dbReference type="EC" id="2.6.1.21"/>
    </reaction>
</comment>
<dbReference type="PANTHER" id="PTHR42743:SF10">
    <property type="entry name" value="D-ALANINE AMINOTRANSFERASE"/>
    <property type="match status" value="1"/>
</dbReference>
<keyword evidence="8 11" id="KW-0663">Pyridoxal phosphate</keyword>
<name>A0ABS2PEI4_9BACL</name>
<reference evidence="13 14" key="1">
    <citation type="submission" date="2021-01" db="EMBL/GenBank/DDBJ databases">
        <title>Genomic Encyclopedia of Type Strains, Phase IV (KMG-IV): sequencing the most valuable type-strain genomes for metagenomic binning, comparative biology and taxonomic classification.</title>
        <authorList>
            <person name="Goeker M."/>
        </authorList>
    </citation>
    <scope>NUCLEOTIDE SEQUENCE [LARGE SCALE GENOMIC DNA]</scope>
    <source>
        <strain evidence="13 14">DSM 25540</strain>
    </source>
</reference>
<comment type="subunit">
    <text evidence="3">Homodimer.</text>
</comment>
<comment type="function">
    <text evidence="12">Acts on the D-isomers of alanine, leucine, aspartate, glutamate, aminobutyrate, norvaline and asparagine. The enzyme transfers an amino group from a substrate D-amino acid to the pyridoxal phosphate cofactor to form pyridoxamine and an alpha-keto acid in the first half-reaction.</text>
</comment>
<comment type="caution">
    <text evidence="13">The sequence shown here is derived from an EMBL/GenBank/DDBJ whole genome shotgun (WGS) entry which is preliminary data.</text>
</comment>
<protein>
    <recommendedName>
        <fullName evidence="5 12">D-alanine aminotransferase</fullName>
        <ecNumber evidence="4 12">2.6.1.21</ecNumber>
    </recommendedName>
</protein>
<dbReference type="InterPro" id="IPR018300">
    <property type="entry name" value="Aminotrans_IV_CS"/>
</dbReference>
<dbReference type="InterPro" id="IPR036038">
    <property type="entry name" value="Aminotransferase-like"/>
</dbReference>
<proteinExistence type="inferred from homology"/>
<evidence type="ECO:0000256" key="11">
    <source>
        <dbReference type="RuleBase" id="RU004516"/>
    </source>
</evidence>
<comment type="cofactor">
    <cofactor evidence="1 11">
        <name>pyridoxal 5'-phosphate</name>
        <dbReference type="ChEBI" id="CHEBI:597326"/>
    </cofactor>
</comment>